<evidence type="ECO:0000256" key="1">
    <source>
        <dbReference type="SAM" id="MobiDB-lite"/>
    </source>
</evidence>
<feature type="compositionally biased region" description="Low complexity" evidence="1">
    <location>
        <begin position="99"/>
        <end position="123"/>
    </location>
</feature>
<proteinExistence type="predicted"/>
<dbReference type="Proteomes" id="UP000245469">
    <property type="component" value="Unassembled WGS sequence"/>
</dbReference>
<evidence type="ECO:0008006" key="4">
    <source>
        <dbReference type="Google" id="ProtNLM"/>
    </source>
</evidence>
<dbReference type="AlphaFoldDB" id="A0A315ZYM0"/>
<protein>
    <recommendedName>
        <fullName evidence="4">DDE superfamily endonuclease</fullName>
    </recommendedName>
</protein>
<feature type="region of interest" description="Disordered" evidence="1">
    <location>
        <begin position="98"/>
        <end position="123"/>
    </location>
</feature>
<dbReference type="EMBL" id="QGDQ01000065">
    <property type="protein sequence ID" value="PWJ42457.1"/>
    <property type="molecule type" value="Genomic_DNA"/>
</dbReference>
<sequence>MSDPVTYTATLPISRDTVERIAVLLHARRRQLRTRNGRRALGCFTQGLLLCRWTLQATRVPHLAADHRLSLSTAYRYLAEVLDVLAVQAPGLHGACWQRRSPGTRTSCSTGRSSPSTTPWHQA</sequence>
<reference evidence="2 3" key="1">
    <citation type="submission" date="2018-03" db="EMBL/GenBank/DDBJ databases">
        <title>Genomic Encyclopedia of Archaeal and Bacterial Type Strains, Phase II (KMG-II): from individual species to whole genera.</title>
        <authorList>
            <person name="Goeker M."/>
        </authorList>
    </citation>
    <scope>NUCLEOTIDE SEQUENCE [LARGE SCALE GENOMIC DNA]</scope>
    <source>
        <strain evidence="2 3">DSM 44889</strain>
    </source>
</reference>
<name>A0A315ZYM0_9ACTN</name>
<comment type="caution">
    <text evidence="2">The sequence shown here is derived from an EMBL/GenBank/DDBJ whole genome shotgun (WGS) entry which is preliminary data.</text>
</comment>
<organism evidence="2 3">
    <name type="scientific">Quadrisphaera granulorum</name>
    <dbReference type="NCBI Taxonomy" id="317664"/>
    <lineage>
        <taxon>Bacteria</taxon>
        <taxon>Bacillati</taxon>
        <taxon>Actinomycetota</taxon>
        <taxon>Actinomycetes</taxon>
        <taxon>Kineosporiales</taxon>
        <taxon>Kineosporiaceae</taxon>
        <taxon>Quadrisphaera</taxon>
    </lineage>
</organism>
<keyword evidence="3" id="KW-1185">Reference proteome</keyword>
<evidence type="ECO:0000313" key="2">
    <source>
        <dbReference type="EMBL" id="PWJ42457.1"/>
    </source>
</evidence>
<accession>A0A315ZYM0</accession>
<evidence type="ECO:0000313" key="3">
    <source>
        <dbReference type="Proteomes" id="UP000245469"/>
    </source>
</evidence>
<gene>
    <name evidence="2" type="ORF">BXY45_1651</name>
</gene>